<evidence type="ECO:0000256" key="6">
    <source>
        <dbReference type="ARBA" id="ARBA00023180"/>
    </source>
</evidence>
<keyword evidence="5" id="KW-1015">Disulfide bond</keyword>
<gene>
    <name evidence="7" type="ORF">A3Q56_02831</name>
</gene>
<dbReference type="AlphaFoldDB" id="A0A177B554"/>
<dbReference type="Proteomes" id="UP000078046">
    <property type="component" value="Unassembled WGS sequence"/>
</dbReference>
<evidence type="ECO:0000313" key="7">
    <source>
        <dbReference type="EMBL" id="OAF69409.1"/>
    </source>
</evidence>
<keyword evidence="8" id="KW-1185">Reference proteome</keyword>
<dbReference type="InterPro" id="IPR029033">
    <property type="entry name" value="His_PPase_superfam"/>
</dbReference>
<keyword evidence="6" id="KW-0325">Glycoprotein</keyword>
<evidence type="ECO:0000256" key="3">
    <source>
        <dbReference type="ARBA" id="ARBA00022729"/>
    </source>
</evidence>
<feature type="non-terminal residue" evidence="7">
    <location>
        <position position="340"/>
    </location>
</feature>
<evidence type="ECO:0000256" key="5">
    <source>
        <dbReference type="ARBA" id="ARBA00023157"/>
    </source>
</evidence>
<dbReference type="EMBL" id="LWCA01000286">
    <property type="protein sequence ID" value="OAF69409.1"/>
    <property type="molecule type" value="Genomic_DNA"/>
</dbReference>
<dbReference type="SUPFAM" id="SSF53254">
    <property type="entry name" value="Phosphoglycerate mutase-like"/>
    <property type="match status" value="1"/>
</dbReference>
<evidence type="ECO:0000256" key="1">
    <source>
        <dbReference type="ARBA" id="ARBA00000032"/>
    </source>
</evidence>
<dbReference type="GO" id="GO:0003993">
    <property type="term" value="F:acid phosphatase activity"/>
    <property type="evidence" value="ECO:0007669"/>
    <property type="project" value="UniProtKB-EC"/>
</dbReference>
<accession>A0A177B554</accession>
<evidence type="ECO:0000313" key="8">
    <source>
        <dbReference type="Proteomes" id="UP000078046"/>
    </source>
</evidence>
<reference evidence="7 8" key="1">
    <citation type="submission" date="2016-04" db="EMBL/GenBank/DDBJ databases">
        <title>The genome of Intoshia linei affirms orthonectids as highly simplified spiralians.</title>
        <authorList>
            <person name="Mikhailov K.V."/>
            <person name="Slusarev G.S."/>
            <person name="Nikitin M.A."/>
            <person name="Logacheva M.D."/>
            <person name="Penin A."/>
            <person name="Aleoshin V."/>
            <person name="Panchin Y.V."/>
        </authorList>
    </citation>
    <scope>NUCLEOTIDE SEQUENCE [LARGE SCALE GENOMIC DNA]</scope>
    <source>
        <strain evidence="7">Intl2013</strain>
        <tissue evidence="7">Whole animal</tissue>
    </source>
</reference>
<proteinExistence type="predicted"/>
<keyword evidence="3" id="KW-0732">Signal</keyword>
<dbReference type="InterPro" id="IPR050645">
    <property type="entry name" value="Histidine_acid_phosphatase"/>
</dbReference>
<organism evidence="7 8">
    <name type="scientific">Intoshia linei</name>
    <dbReference type="NCBI Taxonomy" id="1819745"/>
    <lineage>
        <taxon>Eukaryota</taxon>
        <taxon>Metazoa</taxon>
        <taxon>Spiralia</taxon>
        <taxon>Lophotrochozoa</taxon>
        <taxon>Mesozoa</taxon>
        <taxon>Orthonectida</taxon>
        <taxon>Rhopaluridae</taxon>
        <taxon>Intoshia</taxon>
    </lineage>
</organism>
<protein>
    <recommendedName>
        <fullName evidence="2">acid phosphatase</fullName>
        <ecNumber evidence="2">3.1.3.2</ecNumber>
    </recommendedName>
</protein>
<dbReference type="Gene3D" id="3.40.50.1240">
    <property type="entry name" value="Phosphoglycerate mutase-like"/>
    <property type="match status" value="1"/>
</dbReference>
<sequence>MSNDELNTSYDNLTAAYSNDLEKNDLRFFNLLAEKTSKYYDLTNLFKLSNNIECKKRDNFTIPEWLHDKFNETYTYEKLVHSLSTESEKLLYLNSEYVRMAGGNILNRITKDMTNFIQGKDNIKFTYYSTGKEILMVLMEALSIYNNLNINYGSCLMIEIWKSKLEKMSKSIYYVKFFLRHRNDTQVKESYTRELFISNCKNPCNYDNFIRLTQHLIIYSREHMVNKKILIYKKDLKYGPKHIKTLTCFLSIFIASIEFYFNIYTVVVFVENDFERVAITRSGMHTCHPDLNNNFDCNGKGHADYLIKVQKIKINYFGKYLKTRYIKMHKLISRKYKNSE</sequence>
<dbReference type="OrthoDB" id="10257284at2759"/>
<evidence type="ECO:0000256" key="4">
    <source>
        <dbReference type="ARBA" id="ARBA00022801"/>
    </source>
</evidence>
<comment type="caution">
    <text evidence="7">The sequence shown here is derived from an EMBL/GenBank/DDBJ whole genome shotgun (WGS) entry which is preliminary data.</text>
</comment>
<name>A0A177B554_9BILA</name>
<keyword evidence="4" id="KW-0378">Hydrolase</keyword>
<evidence type="ECO:0000256" key="2">
    <source>
        <dbReference type="ARBA" id="ARBA00012646"/>
    </source>
</evidence>
<dbReference type="PANTHER" id="PTHR11567:SF211">
    <property type="entry name" value="PROSTATIC ACID PHOSPHATASE"/>
    <property type="match status" value="1"/>
</dbReference>
<dbReference type="EC" id="3.1.3.2" evidence="2"/>
<comment type="catalytic activity">
    <reaction evidence="1">
        <text>a phosphate monoester + H2O = an alcohol + phosphate</text>
        <dbReference type="Rhea" id="RHEA:15017"/>
        <dbReference type="ChEBI" id="CHEBI:15377"/>
        <dbReference type="ChEBI" id="CHEBI:30879"/>
        <dbReference type="ChEBI" id="CHEBI:43474"/>
        <dbReference type="ChEBI" id="CHEBI:67140"/>
        <dbReference type="EC" id="3.1.3.2"/>
    </reaction>
</comment>
<dbReference type="PANTHER" id="PTHR11567">
    <property type="entry name" value="ACID PHOSPHATASE-RELATED"/>
    <property type="match status" value="1"/>
</dbReference>